<proteinExistence type="predicted"/>
<name>A0A059D7W5_EUCGR</name>
<reference evidence="2" key="1">
    <citation type="submission" date="2013-07" db="EMBL/GenBank/DDBJ databases">
        <title>The genome of Eucalyptus grandis.</title>
        <authorList>
            <person name="Schmutz J."/>
            <person name="Hayes R."/>
            <person name="Myburg A."/>
            <person name="Tuskan G."/>
            <person name="Grattapaglia D."/>
            <person name="Rokhsar D.S."/>
        </authorList>
    </citation>
    <scope>NUCLEOTIDE SEQUENCE</scope>
    <source>
        <tissue evidence="2">Leaf extractions</tissue>
    </source>
</reference>
<dbReference type="Gramene" id="KCW86315">
    <property type="protein sequence ID" value="KCW86315"/>
    <property type="gene ID" value="EUGRSUZ_B03005"/>
</dbReference>
<dbReference type="InParanoid" id="A0A059D7W5"/>
<gene>
    <name evidence="2" type="ORF">EUGRSUZ_B03005</name>
</gene>
<evidence type="ECO:0000313" key="2">
    <source>
        <dbReference type="EMBL" id="KCW86315.1"/>
    </source>
</evidence>
<feature type="region of interest" description="Disordered" evidence="1">
    <location>
        <begin position="1"/>
        <end position="29"/>
    </location>
</feature>
<dbReference type="EMBL" id="KK198754">
    <property type="protein sequence ID" value="KCW86315.1"/>
    <property type="molecule type" value="Genomic_DNA"/>
</dbReference>
<protein>
    <submittedName>
        <fullName evidence="2">Uncharacterized protein</fullName>
    </submittedName>
</protein>
<evidence type="ECO:0000256" key="1">
    <source>
        <dbReference type="SAM" id="MobiDB-lite"/>
    </source>
</evidence>
<accession>A0A059D7W5</accession>
<organism evidence="2">
    <name type="scientific">Eucalyptus grandis</name>
    <name type="common">Flooded gum</name>
    <dbReference type="NCBI Taxonomy" id="71139"/>
    <lineage>
        <taxon>Eukaryota</taxon>
        <taxon>Viridiplantae</taxon>
        <taxon>Streptophyta</taxon>
        <taxon>Embryophyta</taxon>
        <taxon>Tracheophyta</taxon>
        <taxon>Spermatophyta</taxon>
        <taxon>Magnoliopsida</taxon>
        <taxon>eudicotyledons</taxon>
        <taxon>Gunneridae</taxon>
        <taxon>Pentapetalae</taxon>
        <taxon>rosids</taxon>
        <taxon>malvids</taxon>
        <taxon>Myrtales</taxon>
        <taxon>Myrtaceae</taxon>
        <taxon>Myrtoideae</taxon>
        <taxon>Eucalypteae</taxon>
        <taxon>Eucalyptus</taxon>
    </lineage>
</organism>
<dbReference type="AlphaFoldDB" id="A0A059D7W5"/>
<sequence>MQGKAYDGQHISRAAIEIEPPKFSSKASYSTRAQPKAAIILVGRKNASQREMCTLEITLVITDSQL</sequence>